<dbReference type="PANTHER" id="PTHR10339">
    <property type="entry name" value="ADP-RIBOSYLTRANSFERASE"/>
    <property type="match status" value="1"/>
</dbReference>
<evidence type="ECO:0000256" key="7">
    <source>
        <dbReference type="ARBA" id="ARBA00023027"/>
    </source>
</evidence>
<dbReference type="PROSITE" id="PS51996">
    <property type="entry name" value="TR_MART"/>
    <property type="match status" value="1"/>
</dbReference>
<evidence type="ECO:0000256" key="6">
    <source>
        <dbReference type="ARBA" id="ARBA00022857"/>
    </source>
</evidence>
<keyword evidence="11" id="KW-1133">Transmembrane helix</keyword>
<accession>A0A8C7Z2U3</accession>
<proteinExistence type="inferred from homology"/>
<reference evidence="12" key="1">
    <citation type="submission" date="2025-08" db="UniProtKB">
        <authorList>
            <consortium name="Ensembl"/>
        </authorList>
    </citation>
    <scope>IDENTIFICATION</scope>
</reference>
<evidence type="ECO:0000256" key="2">
    <source>
        <dbReference type="ARBA" id="ARBA00022676"/>
    </source>
</evidence>
<dbReference type="GO" id="GO:0003950">
    <property type="term" value="F:NAD+ poly-ADP-ribosyltransferase activity"/>
    <property type="evidence" value="ECO:0007669"/>
    <property type="project" value="TreeGrafter"/>
</dbReference>
<comment type="catalytic activity">
    <reaction evidence="9 10">
        <text>L-arginyl-[protein] + NAD(+) = N(omega)-(ADP-D-ribosyl)-L-arginyl-[protein] + nicotinamide + H(+)</text>
        <dbReference type="Rhea" id="RHEA:19149"/>
        <dbReference type="Rhea" id="RHEA-COMP:10532"/>
        <dbReference type="Rhea" id="RHEA-COMP:15087"/>
        <dbReference type="ChEBI" id="CHEBI:15378"/>
        <dbReference type="ChEBI" id="CHEBI:17154"/>
        <dbReference type="ChEBI" id="CHEBI:29965"/>
        <dbReference type="ChEBI" id="CHEBI:57540"/>
        <dbReference type="ChEBI" id="CHEBI:142554"/>
        <dbReference type="EC" id="2.4.2.31"/>
    </reaction>
</comment>
<evidence type="ECO:0000313" key="13">
    <source>
        <dbReference type="Proteomes" id="UP000694383"/>
    </source>
</evidence>
<evidence type="ECO:0000256" key="5">
    <source>
        <dbReference type="ARBA" id="ARBA00022729"/>
    </source>
</evidence>
<dbReference type="GO" id="GO:0016779">
    <property type="term" value="F:nucleotidyltransferase activity"/>
    <property type="evidence" value="ECO:0007669"/>
    <property type="project" value="UniProtKB-KW"/>
</dbReference>
<organism evidence="12 13">
    <name type="scientific">Oryzias sinensis</name>
    <name type="common">Chinese medaka</name>
    <dbReference type="NCBI Taxonomy" id="183150"/>
    <lineage>
        <taxon>Eukaryota</taxon>
        <taxon>Metazoa</taxon>
        <taxon>Chordata</taxon>
        <taxon>Craniata</taxon>
        <taxon>Vertebrata</taxon>
        <taxon>Euteleostomi</taxon>
        <taxon>Actinopterygii</taxon>
        <taxon>Neopterygii</taxon>
        <taxon>Teleostei</taxon>
        <taxon>Neoteleostei</taxon>
        <taxon>Acanthomorphata</taxon>
        <taxon>Ovalentaria</taxon>
        <taxon>Atherinomorphae</taxon>
        <taxon>Beloniformes</taxon>
        <taxon>Adrianichthyidae</taxon>
        <taxon>Oryziinae</taxon>
        <taxon>Oryzias</taxon>
    </lineage>
</organism>
<dbReference type="Pfam" id="PF01129">
    <property type="entry name" value="ART"/>
    <property type="match status" value="1"/>
</dbReference>
<dbReference type="SUPFAM" id="SSF56399">
    <property type="entry name" value="ADP-ribosylation"/>
    <property type="match status" value="1"/>
</dbReference>
<evidence type="ECO:0000256" key="9">
    <source>
        <dbReference type="ARBA" id="ARBA00047597"/>
    </source>
</evidence>
<sequence length="282" mass="32903">MDIVQCCRYVWNTYITVTIMIILYTETMTMPFLFSLHLWQEYPLDMAMKSVDDMYEGCEEKMYQKVEKEFLENEKNKNEKFHAAWNKAEMTLSLTTVLTTILSRAELVAIYVYTNASTKIYSDLNKEVRELGTEYKTGFNFHSLHYFLTSALKKLDKKKKGKCYTAYRRTNSSFSQDVLNKEMRFGYFASSSQYPLESSQSKELEKDFGNKSCFVIETCSGADISPYSTFRDAEAEILIPPYEVFEVTNIETIAKKKELPCEVVYTLKSKQKPFSKYNCALF</sequence>
<name>A0A8C7Z2U3_9TELE</name>
<evidence type="ECO:0000256" key="8">
    <source>
        <dbReference type="ARBA" id="ARBA00023157"/>
    </source>
</evidence>
<keyword evidence="13" id="KW-1185">Reference proteome</keyword>
<keyword evidence="2 10" id="KW-0328">Glycosyltransferase</keyword>
<dbReference type="Proteomes" id="UP000694383">
    <property type="component" value="Unplaced"/>
</dbReference>
<dbReference type="PANTHER" id="PTHR10339:SF27">
    <property type="entry name" value="NAD(P)(+)--ARGININE ADP-RIBOSYLTRANSFERASE"/>
    <property type="match status" value="1"/>
</dbReference>
<evidence type="ECO:0000256" key="3">
    <source>
        <dbReference type="ARBA" id="ARBA00022679"/>
    </source>
</evidence>
<dbReference type="FunFam" id="3.90.176.10:FF:000001">
    <property type="entry name" value="NAD(P)(+)--arginine ADP-ribosyltransferase"/>
    <property type="match status" value="1"/>
</dbReference>
<evidence type="ECO:0000256" key="4">
    <source>
        <dbReference type="ARBA" id="ARBA00022695"/>
    </source>
</evidence>
<evidence type="ECO:0000256" key="1">
    <source>
        <dbReference type="ARBA" id="ARBA00009558"/>
    </source>
</evidence>
<reference evidence="12" key="2">
    <citation type="submission" date="2025-09" db="UniProtKB">
        <authorList>
            <consortium name="Ensembl"/>
        </authorList>
    </citation>
    <scope>IDENTIFICATION</scope>
</reference>
<dbReference type="AlphaFoldDB" id="A0A8C7Z2U3"/>
<dbReference type="EC" id="2.4.2.31" evidence="10"/>
<evidence type="ECO:0000256" key="10">
    <source>
        <dbReference type="RuleBase" id="RU361228"/>
    </source>
</evidence>
<keyword evidence="6 10" id="KW-0521">NADP</keyword>
<dbReference type="InterPro" id="IPR000768">
    <property type="entry name" value="ART"/>
</dbReference>
<keyword evidence="7 10" id="KW-0520">NAD</keyword>
<dbReference type="InterPro" id="IPR050999">
    <property type="entry name" value="ADP-ribosyltransferase_ARG"/>
</dbReference>
<protein>
    <recommendedName>
        <fullName evidence="10">NAD(P)(+)--arginine ADP-ribosyltransferase</fullName>
        <ecNumber evidence="10">2.4.2.31</ecNumber>
    </recommendedName>
    <alternativeName>
        <fullName evidence="10">Mono(ADP-ribosyl)transferase</fullName>
    </alternativeName>
</protein>
<feature type="transmembrane region" description="Helical" evidence="11">
    <location>
        <begin position="14"/>
        <end position="39"/>
    </location>
</feature>
<dbReference type="Gene3D" id="3.90.176.10">
    <property type="entry name" value="Toxin ADP-ribosyltransferase, Chain A, domain 1"/>
    <property type="match status" value="1"/>
</dbReference>
<evidence type="ECO:0000313" key="12">
    <source>
        <dbReference type="Ensembl" id="ENSOSIP00000034907.1"/>
    </source>
</evidence>
<keyword evidence="3 10" id="KW-0808">Transferase</keyword>
<keyword evidence="5" id="KW-0732">Signal</keyword>
<keyword evidence="8" id="KW-1015">Disulfide bond</keyword>
<dbReference type="Ensembl" id="ENSOSIT00000036797.1">
    <property type="protein sequence ID" value="ENSOSIP00000034907.1"/>
    <property type="gene ID" value="ENSOSIG00000017474.1"/>
</dbReference>
<comment type="similarity">
    <text evidence="1 10">Belongs to the Arg-specific ADP-ribosyltransferase family.</text>
</comment>
<dbReference type="GO" id="GO:0106274">
    <property type="term" value="F:NAD+-protein-arginine ADP-ribosyltransferase activity"/>
    <property type="evidence" value="ECO:0007669"/>
    <property type="project" value="UniProtKB-EC"/>
</dbReference>
<keyword evidence="11" id="KW-0812">Transmembrane</keyword>
<keyword evidence="11" id="KW-0472">Membrane</keyword>
<keyword evidence="4" id="KW-0548">Nucleotidyltransferase</keyword>
<dbReference type="GeneTree" id="ENSGT01030000234601"/>
<dbReference type="PRINTS" id="PR00970">
    <property type="entry name" value="RIBTRNSFRASE"/>
</dbReference>
<evidence type="ECO:0000256" key="11">
    <source>
        <dbReference type="SAM" id="Phobius"/>
    </source>
</evidence>